<evidence type="ECO:0000256" key="3">
    <source>
        <dbReference type="SAM" id="MobiDB-lite"/>
    </source>
</evidence>
<protein>
    <submittedName>
        <fullName evidence="6 7">Uncharacterized protein LOC112692812</fullName>
    </submittedName>
</protein>
<feature type="domain" description="RRM" evidence="4">
    <location>
        <begin position="112"/>
        <end position="184"/>
    </location>
</feature>
<sequence length="420" mass="47611">MERYEQEDGQRTFLNSARGQCADCRRHLVHDGGRSTTEYVRDGRSRRSSVKRVGRGYGKNGNNVCDVHRDHGGLRSSEVQRIDRKPESGSGDSCAQPFRRSSSRIRRTKPGRTLLVHGLGRGINCDNVFNMFCPYGNVWAVKMLRNGGVLIELNDVKAAERCVAHLHLLPLDKKNKLKVKYSNYSYIRDQGTVIKLSDGTPTQKCYKGSKLNRFSYKTKFVNERQIAAPSKILHFFNAPLDISCSKIRRAVTDALGCKDAVRSITILPQKQPGAKCSKGLLEFKSVDLAAKAILLLNHMQLESSRSKFPFLMKLCFSKWSEMRQKPEDPTVLIFITGLRNTPLLFHRYEHVVSTVEYKVTQATQATDEDWTWILWDMRDRTMEAIDLEAGTSVDTRYRLSGQSGTWQNPQTMQLGSPADA</sequence>
<dbReference type="Pfam" id="PF22976">
    <property type="entry name" value="RRM_10"/>
    <property type="match status" value="1"/>
</dbReference>
<dbReference type="SUPFAM" id="SSF54928">
    <property type="entry name" value="RNA-binding domain, RBD"/>
    <property type="match status" value="1"/>
</dbReference>
<dbReference type="GeneID" id="112692812"/>
<dbReference type="InterPro" id="IPR000504">
    <property type="entry name" value="RRM_dom"/>
</dbReference>
<evidence type="ECO:0000313" key="7">
    <source>
        <dbReference type="RefSeq" id="XP_025423392.1"/>
    </source>
</evidence>
<dbReference type="AlphaFoldDB" id="A0A8B8GLV7"/>
<feature type="region of interest" description="Disordered" evidence="3">
    <location>
        <begin position="68"/>
        <end position="107"/>
    </location>
</feature>
<dbReference type="OrthoDB" id="6620929at2759"/>
<gene>
    <name evidence="6 7" type="primary">LOC112692812</name>
</gene>
<organism evidence="5 7">
    <name type="scientific">Sipha flava</name>
    <name type="common">yellow sugarcane aphid</name>
    <dbReference type="NCBI Taxonomy" id="143950"/>
    <lineage>
        <taxon>Eukaryota</taxon>
        <taxon>Metazoa</taxon>
        <taxon>Ecdysozoa</taxon>
        <taxon>Arthropoda</taxon>
        <taxon>Hexapoda</taxon>
        <taxon>Insecta</taxon>
        <taxon>Pterygota</taxon>
        <taxon>Neoptera</taxon>
        <taxon>Paraneoptera</taxon>
        <taxon>Hemiptera</taxon>
        <taxon>Sternorrhyncha</taxon>
        <taxon>Aphidomorpha</taxon>
        <taxon>Aphidoidea</taxon>
        <taxon>Aphididae</taxon>
        <taxon>Sipha</taxon>
    </lineage>
</organism>
<keyword evidence="5" id="KW-1185">Reference proteome</keyword>
<evidence type="ECO:0000259" key="4">
    <source>
        <dbReference type="PROSITE" id="PS50102"/>
    </source>
</evidence>
<feature type="compositionally biased region" description="Basic and acidic residues" evidence="3">
    <location>
        <begin position="68"/>
        <end position="87"/>
    </location>
</feature>
<dbReference type="Gene3D" id="3.30.70.330">
    <property type="match status" value="2"/>
</dbReference>
<evidence type="ECO:0000256" key="1">
    <source>
        <dbReference type="ARBA" id="ARBA00022884"/>
    </source>
</evidence>
<name>A0A8B8GLV7_9HEMI</name>
<dbReference type="PANTHER" id="PTHR15592">
    <property type="entry name" value="MATRIN 3/NUCLEAR PROTEIN 220-RELATED"/>
    <property type="match status" value="1"/>
</dbReference>
<dbReference type="RefSeq" id="XP_025423391.1">
    <property type="nucleotide sequence ID" value="XM_025567606.1"/>
</dbReference>
<dbReference type="GO" id="GO:0003723">
    <property type="term" value="F:RNA binding"/>
    <property type="evidence" value="ECO:0007669"/>
    <property type="project" value="UniProtKB-UniRule"/>
</dbReference>
<reference evidence="6 7" key="1">
    <citation type="submission" date="2025-04" db="UniProtKB">
        <authorList>
            <consortium name="RefSeq"/>
        </authorList>
    </citation>
    <scope>IDENTIFICATION</scope>
    <source>
        <tissue evidence="6 7">Whole body</tissue>
    </source>
</reference>
<dbReference type="RefSeq" id="XP_025423392.1">
    <property type="nucleotide sequence ID" value="XM_025567607.1"/>
</dbReference>
<accession>A0A8B8GLV7</accession>
<dbReference type="Pfam" id="PF13893">
    <property type="entry name" value="RRM_5"/>
    <property type="match status" value="1"/>
</dbReference>
<evidence type="ECO:0000313" key="6">
    <source>
        <dbReference type="RefSeq" id="XP_025423391.1"/>
    </source>
</evidence>
<evidence type="ECO:0000313" key="5">
    <source>
        <dbReference type="Proteomes" id="UP000694846"/>
    </source>
</evidence>
<dbReference type="SMART" id="SM00360">
    <property type="entry name" value="RRM"/>
    <property type="match status" value="1"/>
</dbReference>
<dbReference type="Proteomes" id="UP000694846">
    <property type="component" value="Unplaced"/>
</dbReference>
<dbReference type="PROSITE" id="PS50102">
    <property type="entry name" value="RRM"/>
    <property type="match status" value="1"/>
</dbReference>
<dbReference type="InterPro" id="IPR035979">
    <property type="entry name" value="RBD_domain_sf"/>
</dbReference>
<proteinExistence type="predicted"/>
<feature type="compositionally biased region" description="Polar residues" evidence="3">
    <location>
        <begin position="400"/>
        <end position="414"/>
    </location>
</feature>
<feature type="region of interest" description="Disordered" evidence="3">
    <location>
        <begin position="400"/>
        <end position="420"/>
    </location>
</feature>
<dbReference type="InterPro" id="IPR055204">
    <property type="entry name" value="HNRNPL_RRM"/>
</dbReference>
<dbReference type="InterPro" id="IPR012677">
    <property type="entry name" value="Nucleotide-bd_a/b_plait_sf"/>
</dbReference>
<evidence type="ECO:0000256" key="2">
    <source>
        <dbReference type="PROSITE-ProRule" id="PRU00176"/>
    </source>
</evidence>
<keyword evidence="1 2" id="KW-0694">RNA-binding</keyword>